<dbReference type="GeneID" id="28938091"/>
<proteinExistence type="inferred from homology"/>
<gene>
    <name evidence="12" type="ORF">T552_03382</name>
</gene>
<dbReference type="GO" id="GO:0043647">
    <property type="term" value="P:inositol phosphate metabolic process"/>
    <property type="evidence" value="ECO:0007669"/>
    <property type="project" value="UniProtKB-UniRule"/>
</dbReference>
<dbReference type="GO" id="GO:0046854">
    <property type="term" value="P:phosphatidylinositol phosphate biosynthetic process"/>
    <property type="evidence" value="ECO:0007669"/>
    <property type="project" value="InterPro"/>
</dbReference>
<evidence type="ECO:0000313" key="13">
    <source>
        <dbReference type="Proteomes" id="UP000054454"/>
    </source>
</evidence>
<evidence type="ECO:0000256" key="3">
    <source>
        <dbReference type="ARBA" id="ARBA00012633"/>
    </source>
</evidence>
<feature type="binding site" evidence="10">
    <location>
        <position position="145"/>
    </location>
    <ligand>
        <name>Mg(2+)</name>
        <dbReference type="ChEBI" id="CHEBI:18420"/>
        <label>1</label>
        <note>catalytic</note>
    </ligand>
</feature>
<evidence type="ECO:0000256" key="11">
    <source>
        <dbReference type="RuleBase" id="RU368076"/>
    </source>
</evidence>
<dbReference type="EC" id="3.1.3.7" evidence="3 11"/>
<dbReference type="GO" id="GO:0046872">
    <property type="term" value="F:metal ion binding"/>
    <property type="evidence" value="ECO:0007669"/>
    <property type="project" value="UniProtKB-UniRule"/>
</dbReference>
<dbReference type="PROSITE" id="PS00629">
    <property type="entry name" value="IMP_1"/>
    <property type="match status" value="1"/>
</dbReference>
<keyword evidence="13" id="KW-1185">Reference proteome</keyword>
<dbReference type="PRINTS" id="PR00377">
    <property type="entry name" value="IMPHPHTASES"/>
</dbReference>
<evidence type="ECO:0000256" key="1">
    <source>
        <dbReference type="ARBA" id="ARBA00001946"/>
    </source>
</evidence>
<evidence type="ECO:0000256" key="2">
    <source>
        <dbReference type="ARBA" id="ARBA00009759"/>
    </source>
</evidence>
<dbReference type="GO" id="GO:0000103">
    <property type="term" value="P:sulfate assimilation"/>
    <property type="evidence" value="ECO:0007669"/>
    <property type="project" value="TreeGrafter"/>
</dbReference>
<evidence type="ECO:0000256" key="6">
    <source>
        <dbReference type="ARBA" id="ARBA00022842"/>
    </source>
</evidence>
<dbReference type="AlphaFoldDB" id="A0A0W4ZBJ6"/>
<accession>A0A0W4ZBJ6</accession>
<dbReference type="SUPFAM" id="SSF56655">
    <property type="entry name" value="Carbohydrate phosphatase"/>
    <property type="match status" value="1"/>
</dbReference>
<comment type="catalytic activity">
    <reaction evidence="9">
        <text>3'-phosphoadenylyl sulfate + H2O = adenosine 5'-phosphosulfate + phosphate</text>
        <dbReference type="Rhea" id="RHEA:77639"/>
        <dbReference type="ChEBI" id="CHEBI:15377"/>
        <dbReference type="ChEBI" id="CHEBI:43474"/>
        <dbReference type="ChEBI" id="CHEBI:58243"/>
        <dbReference type="ChEBI" id="CHEBI:58339"/>
        <dbReference type="EC" id="3.1.3.7"/>
    </reaction>
    <physiologicalReaction direction="left-to-right" evidence="9">
        <dbReference type="Rhea" id="RHEA:77640"/>
    </physiologicalReaction>
</comment>
<dbReference type="PANTHER" id="PTHR43200">
    <property type="entry name" value="PHOSPHATASE"/>
    <property type="match status" value="1"/>
</dbReference>
<organism evidence="12 13">
    <name type="scientific">Pneumocystis carinii (strain B80)</name>
    <name type="common">Rat pneumocystis pneumonia agent</name>
    <name type="synonym">Pneumocystis carinii f. sp. carinii</name>
    <dbReference type="NCBI Taxonomy" id="1408658"/>
    <lineage>
        <taxon>Eukaryota</taxon>
        <taxon>Fungi</taxon>
        <taxon>Dikarya</taxon>
        <taxon>Ascomycota</taxon>
        <taxon>Taphrinomycotina</taxon>
        <taxon>Pneumocystomycetes</taxon>
        <taxon>Pneumocystaceae</taxon>
        <taxon>Pneumocystis</taxon>
    </lineage>
</organism>
<keyword evidence="4 10" id="KW-0479">Metal-binding</keyword>
<dbReference type="InterPro" id="IPR020583">
    <property type="entry name" value="Inositol_monoP_metal-BS"/>
</dbReference>
<evidence type="ECO:0000313" key="12">
    <source>
        <dbReference type="EMBL" id="KTW25769.1"/>
    </source>
</evidence>
<feature type="binding site" evidence="10">
    <location>
        <position position="146"/>
    </location>
    <ligand>
        <name>Mg(2+)</name>
        <dbReference type="ChEBI" id="CHEBI:18420"/>
        <label>1</label>
        <note>catalytic</note>
    </ligand>
</feature>
<dbReference type="Pfam" id="PF00459">
    <property type="entry name" value="Inositol_P"/>
    <property type="match status" value="1"/>
</dbReference>
<evidence type="ECO:0000256" key="4">
    <source>
        <dbReference type="ARBA" id="ARBA00022723"/>
    </source>
</evidence>
<dbReference type="PANTHER" id="PTHR43200:SF6">
    <property type="entry name" value="3'(2'),5'-BISPHOSPHATE NUCLEOTIDASE"/>
    <property type="match status" value="1"/>
</dbReference>
<dbReference type="NCBIfam" id="TIGR01330">
    <property type="entry name" value="bisphos_HAL2"/>
    <property type="match status" value="1"/>
</dbReference>
<comment type="catalytic activity">
    <reaction evidence="8">
        <text>adenosine 3',5'-bisphosphate + H2O = AMP + phosphate</text>
        <dbReference type="Rhea" id="RHEA:10040"/>
        <dbReference type="ChEBI" id="CHEBI:15377"/>
        <dbReference type="ChEBI" id="CHEBI:43474"/>
        <dbReference type="ChEBI" id="CHEBI:58343"/>
        <dbReference type="ChEBI" id="CHEBI:456215"/>
        <dbReference type="EC" id="3.1.3.7"/>
    </reaction>
    <physiologicalReaction direction="left-to-right" evidence="8">
        <dbReference type="Rhea" id="RHEA:10041"/>
    </physiologicalReaction>
</comment>
<dbReference type="InterPro" id="IPR020550">
    <property type="entry name" value="Inositol_monophosphatase_CS"/>
</dbReference>
<evidence type="ECO:0000256" key="7">
    <source>
        <dbReference type="ARBA" id="ARBA00044466"/>
    </source>
</evidence>
<name>A0A0W4ZBJ6_PNEC8</name>
<reference evidence="13" key="1">
    <citation type="journal article" date="2016" name="Nat. Commun.">
        <title>Genome analysis of three Pneumocystis species reveals adaptation mechanisms to life exclusively in mammalian hosts.</title>
        <authorList>
            <person name="Ma L."/>
            <person name="Chen Z."/>
            <person name="Huang D.W."/>
            <person name="Kutty G."/>
            <person name="Ishihara M."/>
            <person name="Wang H."/>
            <person name="Abouelleil A."/>
            <person name="Bishop L."/>
            <person name="Davey E."/>
            <person name="Deng R."/>
            <person name="Deng X."/>
            <person name="Fan L."/>
            <person name="Fantoni G."/>
            <person name="Fitzgerald M."/>
            <person name="Gogineni E."/>
            <person name="Goldberg J.M."/>
            <person name="Handley G."/>
            <person name="Hu X."/>
            <person name="Huber C."/>
            <person name="Jiao X."/>
            <person name="Jones K."/>
            <person name="Levin J.Z."/>
            <person name="Liu Y."/>
            <person name="Macdonald P."/>
            <person name="Melnikov A."/>
            <person name="Raley C."/>
            <person name="Sassi M."/>
            <person name="Sherman B.T."/>
            <person name="Song X."/>
            <person name="Sykes S."/>
            <person name="Tran B."/>
            <person name="Walsh L."/>
            <person name="Xia Y."/>
            <person name="Yang J."/>
            <person name="Young S."/>
            <person name="Zeng Q."/>
            <person name="Zheng X."/>
            <person name="Stephens R."/>
            <person name="Nusbaum C."/>
            <person name="Birren B.W."/>
            <person name="Azadi P."/>
            <person name="Lempicki R.A."/>
            <person name="Cuomo C.A."/>
            <person name="Kovacs J.A."/>
        </authorList>
    </citation>
    <scope>NUCLEOTIDE SEQUENCE [LARGE SCALE GENOMIC DNA]</scope>
    <source>
        <strain evidence="13">B80</strain>
    </source>
</reference>
<dbReference type="Proteomes" id="UP000054454">
    <property type="component" value="Unassembled WGS sequence"/>
</dbReference>
<feature type="binding site" evidence="10">
    <location>
        <position position="292"/>
    </location>
    <ligand>
        <name>Mg(2+)</name>
        <dbReference type="ChEBI" id="CHEBI:18420"/>
        <label>1</label>
        <note>catalytic</note>
    </ligand>
</feature>
<dbReference type="Gene3D" id="3.30.540.10">
    <property type="entry name" value="Fructose-1,6-Bisphosphatase, subunit A, domain 1"/>
    <property type="match status" value="1"/>
</dbReference>
<comment type="similarity">
    <text evidence="2 11">Belongs to the inositol monophosphatase superfamily.</text>
</comment>
<keyword evidence="6 10" id="KW-0460">Magnesium</keyword>
<dbReference type="EMBL" id="LFVZ01000016">
    <property type="protein sequence ID" value="KTW25769.1"/>
    <property type="molecule type" value="Genomic_DNA"/>
</dbReference>
<dbReference type="PROSITE" id="PS00630">
    <property type="entry name" value="IMP_2"/>
    <property type="match status" value="1"/>
</dbReference>
<dbReference type="InterPro" id="IPR051090">
    <property type="entry name" value="Inositol_monoP_superfamily"/>
</dbReference>
<keyword evidence="5 11" id="KW-0378">Hydrolase</keyword>
<feature type="binding site" evidence="10">
    <location>
        <position position="143"/>
    </location>
    <ligand>
        <name>Mg(2+)</name>
        <dbReference type="ChEBI" id="CHEBI:18420"/>
        <label>1</label>
        <note>catalytic</note>
    </ligand>
</feature>
<comment type="cofactor">
    <cofactor evidence="1 10 11">
        <name>Mg(2+)</name>
        <dbReference type="ChEBI" id="CHEBI:18420"/>
    </cofactor>
</comment>
<evidence type="ECO:0000256" key="10">
    <source>
        <dbReference type="PIRSR" id="PIRSR600760-2"/>
    </source>
</evidence>
<dbReference type="OrthoDB" id="411145at2759"/>
<evidence type="ECO:0000256" key="9">
    <source>
        <dbReference type="ARBA" id="ARBA00044484"/>
    </source>
</evidence>
<dbReference type="VEuPathDB" id="FungiDB:T552_03382"/>
<dbReference type="RefSeq" id="XP_018224378.1">
    <property type="nucleotide sequence ID" value="XM_018371888.1"/>
</dbReference>
<feature type="binding site" evidence="10">
    <location>
        <position position="71"/>
    </location>
    <ligand>
        <name>Mg(2+)</name>
        <dbReference type="ChEBI" id="CHEBI:18420"/>
        <label>1</label>
        <note>catalytic</note>
    </ligand>
</feature>
<sequence>MSQLDKQKNIAIQAVKRACHLATSIFIKQNDTNKVLLKRDCSPVTVADFGVQAIITGILKEVFPGEAVIGEETVDSMILQEEFLQEVWMEVKKIFKGYNDEKNLKNNNEKMIGKINSIQDLVELVRSSGNEEGINKKRYWVIDPIDGTKGFLRGGQYAICLALIENGEPSLGVLGCPNLHNYNIYEGHNVETGVIFYASKGEGAYQRILNENGEILIHTRNKENIQDARVCQSLAPGHSALEIHKRIMNTLGITSQPIEVDSQVKYAMLARGECDIYLRLPNHPDYHEKIWDHAAGALIVQEAGGIVTDAYGKTLDFSKGKRLSENYGIVAASKCLHAKVLEAVMSILKKQ</sequence>
<comment type="catalytic activity">
    <reaction evidence="7">
        <text>adenosine 2',5'-bisphosphate + H2O = AMP + phosphate</text>
        <dbReference type="Rhea" id="RHEA:77643"/>
        <dbReference type="ChEBI" id="CHEBI:15377"/>
        <dbReference type="ChEBI" id="CHEBI:43474"/>
        <dbReference type="ChEBI" id="CHEBI:194156"/>
        <dbReference type="ChEBI" id="CHEBI:456215"/>
        <dbReference type="EC" id="3.1.3.7"/>
    </reaction>
    <physiologicalReaction direction="left-to-right" evidence="7">
        <dbReference type="Rhea" id="RHEA:77644"/>
    </physiologicalReaction>
</comment>
<comment type="caution">
    <text evidence="12">The sequence shown here is derived from an EMBL/GenBank/DDBJ whole genome shotgun (WGS) entry which is preliminary data.</text>
</comment>
<evidence type="ECO:0000256" key="5">
    <source>
        <dbReference type="ARBA" id="ARBA00022801"/>
    </source>
</evidence>
<evidence type="ECO:0000256" key="8">
    <source>
        <dbReference type="ARBA" id="ARBA00044479"/>
    </source>
</evidence>
<dbReference type="Gene3D" id="3.40.190.80">
    <property type="match status" value="1"/>
</dbReference>
<dbReference type="CDD" id="cd01517">
    <property type="entry name" value="PAP_phosphatase"/>
    <property type="match status" value="1"/>
</dbReference>
<dbReference type="InterPro" id="IPR000760">
    <property type="entry name" value="Inositol_monophosphatase-like"/>
</dbReference>
<comment type="function">
    <text evidence="11">Converts adenosine 3'-phosphate 5'-phosphosulfate (PAPS) to adenosine 5'-phosphosulfate (APS) and 3'(2')-phosphoadenosine 5'-phosphate (PAP) to AMP.</text>
</comment>
<dbReference type="InterPro" id="IPR006239">
    <property type="entry name" value="DPNP"/>
</dbReference>
<protein>
    <recommendedName>
        <fullName evidence="3 11">3'(2'),5'-bisphosphate nucleotidase</fullName>
        <ecNumber evidence="3 11">3.1.3.7</ecNumber>
    </recommendedName>
</protein>
<dbReference type="GO" id="GO:0008441">
    <property type="term" value="F:3'(2'),5'-bisphosphate nucleotidase activity"/>
    <property type="evidence" value="ECO:0007669"/>
    <property type="project" value="UniProtKB-UniRule"/>
</dbReference>
<dbReference type="FunFam" id="3.40.190.80:FF:000003">
    <property type="entry name" value="PAP-specific phosphatase HAL2-like"/>
    <property type="match status" value="1"/>
</dbReference>